<protein>
    <submittedName>
        <fullName evidence="2">Uncharacterized protein</fullName>
    </submittedName>
</protein>
<accession>A0A5N6WV53</accession>
<evidence type="ECO:0000313" key="2">
    <source>
        <dbReference type="EMBL" id="KAE8324016.1"/>
    </source>
</evidence>
<organism evidence="2 3">
    <name type="scientific">Aspergillus sergii</name>
    <dbReference type="NCBI Taxonomy" id="1034303"/>
    <lineage>
        <taxon>Eukaryota</taxon>
        <taxon>Fungi</taxon>
        <taxon>Dikarya</taxon>
        <taxon>Ascomycota</taxon>
        <taxon>Pezizomycotina</taxon>
        <taxon>Eurotiomycetes</taxon>
        <taxon>Eurotiomycetidae</taxon>
        <taxon>Eurotiales</taxon>
        <taxon>Aspergillaceae</taxon>
        <taxon>Aspergillus</taxon>
        <taxon>Aspergillus subgen. Circumdati</taxon>
    </lineage>
</organism>
<gene>
    <name evidence="2" type="ORF">BDV39DRAFT_126468</name>
</gene>
<dbReference type="Proteomes" id="UP000325945">
    <property type="component" value="Unassembled WGS sequence"/>
</dbReference>
<evidence type="ECO:0000256" key="1">
    <source>
        <dbReference type="SAM" id="MobiDB-lite"/>
    </source>
</evidence>
<evidence type="ECO:0000313" key="3">
    <source>
        <dbReference type="Proteomes" id="UP000325945"/>
    </source>
</evidence>
<reference evidence="3" key="1">
    <citation type="submission" date="2019-04" db="EMBL/GenBank/DDBJ databases">
        <title>Friends and foes A comparative genomics studyof 23 Aspergillus species from section Flavi.</title>
        <authorList>
            <consortium name="DOE Joint Genome Institute"/>
            <person name="Kjaerbolling I."/>
            <person name="Vesth T."/>
            <person name="Frisvad J.C."/>
            <person name="Nybo J.L."/>
            <person name="Theobald S."/>
            <person name="Kildgaard S."/>
            <person name="Isbrandt T."/>
            <person name="Kuo A."/>
            <person name="Sato A."/>
            <person name="Lyhne E.K."/>
            <person name="Kogle M.E."/>
            <person name="Wiebenga A."/>
            <person name="Kun R.S."/>
            <person name="Lubbers R.J."/>
            <person name="Makela M.R."/>
            <person name="Barry K."/>
            <person name="Chovatia M."/>
            <person name="Clum A."/>
            <person name="Daum C."/>
            <person name="Haridas S."/>
            <person name="He G."/>
            <person name="LaButti K."/>
            <person name="Lipzen A."/>
            <person name="Mondo S."/>
            <person name="Riley R."/>
            <person name="Salamov A."/>
            <person name="Simmons B.A."/>
            <person name="Magnuson J.K."/>
            <person name="Henrissat B."/>
            <person name="Mortensen U.H."/>
            <person name="Larsen T.O."/>
            <person name="Devries R.P."/>
            <person name="Grigoriev I.V."/>
            <person name="Machida M."/>
            <person name="Baker S.E."/>
            <person name="Andersen M.R."/>
        </authorList>
    </citation>
    <scope>NUCLEOTIDE SEQUENCE [LARGE SCALE GENOMIC DNA]</scope>
    <source>
        <strain evidence="3">CBS 130017</strain>
    </source>
</reference>
<dbReference type="EMBL" id="ML741822">
    <property type="protein sequence ID" value="KAE8324016.1"/>
    <property type="molecule type" value="Genomic_DNA"/>
</dbReference>
<dbReference type="AlphaFoldDB" id="A0A5N6WV53"/>
<sequence length="131" mass="15019">MGLIKTGLTLAGGYGLLKAASKAVNEYEDKKHKRSSQPEHQYQQHNYLGREPHMNYMHSPQPQWQSHHEPQYYHGSHTGYNYFLERQPCSAQENRKSYGGQTPPPYHRGYGQTQGVVQTGSAQEYDPGRKL</sequence>
<name>A0A5N6WV53_9EURO</name>
<feature type="compositionally biased region" description="Low complexity" evidence="1">
    <location>
        <begin position="111"/>
        <end position="120"/>
    </location>
</feature>
<keyword evidence="3" id="KW-1185">Reference proteome</keyword>
<feature type="region of interest" description="Disordered" evidence="1">
    <location>
        <begin position="52"/>
        <end position="131"/>
    </location>
</feature>
<proteinExistence type="predicted"/>